<sequence>KRELITQGDVLQEFADEGESNFNDDEGEIEHCVKAKLPFSKDETLLGWCKKHSPIYSQLGLLATSLLDVLVSSAISECFTQSDEHFIYQALIIMGIEKMISMQTYVQMTVILLKIEHALFLACYQCSMKYSNEECNNNNSTYSTECQPTFDTCMTIVLKP</sequence>
<comment type="caution">
    <text evidence="2">The sequence shown here is derived from an EMBL/GenBank/DDBJ whole genome shotgun (WGS) entry which is preliminary data.</text>
</comment>
<evidence type="ECO:0008006" key="4">
    <source>
        <dbReference type="Google" id="ProtNLM"/>
    </source>
</evidence>
<evidence type="ECO:0000313" key="1">
    <source>
        <dbReference type="EMBL" id="CAF1465160.1"/>
    </source>
</evidence>
<dbReference type="EMBL" id="CAJNOK010030849">
    <property type="protein sequence ID" value="CAF1465160.1"/>
    <property type="molecule type" value="Genomic_DNA"/>
</dbReference>
<feature type="non-terminal residue" evidence="2">
    <location>
        <position position="1"/>
    </location>
</feature>
<protein>
    <recommendedName>
        <fullName evidence="4">HAT C-terminal dimerisation domain-containing protein</fullName>
    </recommendedName>
</protein>
<dbReference type="AlphaFoldDB" id="A0A8S2T2A4"/>
<proteinExistence type="predicted"/>
<reference evidence="2" key="1">
    <citation type="submission" date="2021-02" db="EMBL/GenBank/DDBJ databases">
        <authorList>
            <person name="Nowell W R."/>
        </authorList>
    </citation>
    <scope>NUCLEOTIDE SEQUENCE</scope>
</reference>
<evidence type="ECO:0000313" key="3">
    <source>
        <dbReference type="Proteomes" id="UP000682733"/>
    </source>
</evidence>
<gene>
    <name evidence="1" type="ORF">OVA965_LOCUS35423</name>
    <name evidence="2" type="ORF">TMI583_LOCUS36388</name>
</gene>
<feature type="non-terminal residue" evidence="2">
    <location>
        <position position="160"/>
    </location>
</feature>
<dbReference type="EMBL" id="CAJOBA010052724">
    <property type="protein sequence ID" value="CAF4257936.1"/>
    <property type="molecule type" value="Genomic_DNA"/>
</dbReference>
<accession>A0A8S2T2A4</accession>
<organism evidence="2 3">
    <name type="scientific">Didymodactylos carnosus</name>
    <dbReference type="NCBI Taxonomy" id="1234261"/>
    <lineage>
        <taxon>Eukaryota</taxon>
        <taxon>Metazoa</taxon>
        <taxon>Spiralia</taxon>
        <taxon>Gnathifera</taxon>
        <taxon>Rotifera</taxon>
        <taxon>Eurotatoria</taxon>
        <taxon>Bdelloidea</taxon>
        <taxon>Philodinida</taxon>
        <taxon>Philodinidae</taxon>
        <taxon>Didymodactylos</taxon>
    </lineage>
</organism>
<evidence type="ECO:0000313" key="2">
    <source>
        <dbReference type="EMBL" id="CAF4257936.1"/>
    </source>
</evidence>
<dbReference type="Proteomes" id="UP000677228">
    <property type="component" value="Unassembled WGS sequence"/>
</dbReference>
<name>A0A8S2T2A4_9BILA</name>
<dbReference type="Proteomes" id="UP000682733">
    <property type="component" value="Unassembled WGS sequence"/>
</dbReference>